<feature type="transmembrane region" description="Helical" evidence="1">
    <location>
        <begin position="15"/>
        <end position="34"/>
    </location>
</feature>
<keyword evidence="1" id="KW-1133">Transmembrane helix</keyword>
<dbReference type="PANTHER" id="PTHR34220:SF7">
    <property type="entry name" value="SENSOR HISTIDINE KINASE YPDA"/>
    <property type="match status" value="1"/>
</dbReference>
<keyword evidence="4" id="KW-1185">Reference proteome</keyword>
<feature type="domain" description="Signal transduction histidine kinase internal region" evidence="2">
    <location>
        <begin position="189"/>
        <end position="267"/>
    </location>
</feature>
<organism evidence="3 4">
    <name type="scientific">Sphingobacterium bambusae</name>
    <dbReference type="NCBI Taxonomy" id="662858"/>
    <lineage>
        <taxon>Bacteria</taxon>
        <taxon>Pseudomonadati</taxon>
        <taxon>Bacteroidota</taxon>
        <taxon>Sphingobacteriia</taxon>
        <taxon>Sphingobacteriales</taxon>
        <taxon>Sphingobacteriaceae</taxon>
        <taxon>Sphingobacterium</taxon>
    </lineage>
</organism>
<dbReference type="EMBL" id="JBHUPB010000007">
    <property type="protein sequence ID" value="MFD2967821.1"/>
    <property type="molecule type" value="Genomic_DNA"/>
</dbReference>
<evidence type="ECO:0000259" key="2">
    <source>
        <dbReference type="Pfam" id="PF06580"/>
    </source>
</evidence>
<sequence>MNRGIATRGGTERSWILIHLFAWLCFLSFPLLFVNQDAAAAWTMLSRGTFWFFALSFMLAFYGNAYLWIPYVMDKRRYVLYGLSIVLLAVLFGYYLKPFDRLMRFSNTVERPLQLPHPPLVEMRRDVDYPRPAKPPLQPSIGAPGQRIDVASLYIFLLVIALGSLFQVSQRWMLAQRKVQSAEQERMQAELSFLKAQVHPHFLFNTLNNLYALALTNDTALAGSIYKLSQLMRYYMDERGREKVDVQVEIRAVQDFISLQRLRSGEQCLIVEQYEGMEHVKEIHPFILLPFVENAFKYGLSITENCSLFFGISLTSESCTLVVKNSIPTHKSEQYRSGTGLKNTRRLLEHFYPDRFDLAIQELPSSFEVKLLLYI</sequence>
<dbReference type="PANTHER" id="PTHR34220">
    <property type="entry name" value="SENSOR HISTIDINE KINASE YPDA"/>
    <property type="match status" value="1"/>
</dbReference>
<keyword evidence="3" id="KW-0808">Transferase</keyword>
<feature type="transmembrane region" description="Helical" evidence="1">
    <location>
        <begin position="49"/>
        <end position="69"/>
    </location>
</feature>
<evidence type="ECO:0000256" key="1">
    <source>
        <dbReference type="SAM" id="Phobius"/>
    </source>
</evidence>
<dbReference type="InterPro" id="IPR010559">
    <property type="entry name" value="Sig_transdc_His_kin_internal"/>
</dbReference>
<reference evidence="4" key="1">
    <citation type="journal article" date="2019" name="Int. J. Syst. Evol. Microbiol.">
        <title>The Global Catalogue of Microorganisms (GCM) 10K type strain sequencing project: providing services to taxonomists for standard genome sequencing and annotation.</title>
        <authorList>
            <consortium name="The Broad Institute Genomics Platform"/>
            <consortium name="The Broad Institute Genome Sequencing Center for Infectious Disease"/>
            <person name="Wu L."/>
            <person name="Ma J."/>
        </authorList>
    </citation>
    <scope>NUCLEOTIDE SEQUENCE [LARGE SCALE GENOMIC DNA]</scope>
    <source>
        <strain evidence="4">KCTC 22814</strain>
    </source>
</reference>
<dbReference type="InterPro" id="IPR050640">
    <property type="entry name" value="Bact_2-comp_sensor_kinase"/>
</dbReference>
<dbReference type="RefSeq" id="WP_320183097.1">
    <property type="nucleotide sequence ID" value="NZ_CP138332.1"/>
</dbReference>
<keyword evidence="1" id="KW-0472">Membrane</keyword>
<gene>
    <name evidence="3" type="ORF">ACFS7Y_10500</name>
</gene>
<dbReference type="Proteomes" id="UP001597525">
    <property type="component" value="Unassembled WGS sequence"/>
</dbReference>
<feature type="transmembrane region" description="Helical" evidence="1">
    <location>
        <begin position="151"/>
        <end position="168"/>
    </location>
</feature>
<evidence type="ECO:0000313" key="4">
    <source>
        <dbReference type="Proteomes" id="UP001597525"/>
    </source>
</evidence>
<protein>
    <submittedName>
        <fullName evidence="3">Sensor histidine kinase</fullName>
    </submittedName>
</protein>
<comment type="caution">
    <text evidence="3">The sequence shown here is derived from an EMBL/GenBank/DDBJ whole genome shotgun (WGS) entry which is preliminary data.</text>
</comment>
<evidence type="ECO:0000313" key="3">
    <source>
        <dbReference type="EMBL" id="MFD2967821.1"/>
    </source>
</evidence>
<feature type="transmembrane region" description="Helical" evidence="1">
    <location>
        <begin position="78"/>
        <end position="96"/>
    </location>
</feature>
<accession>A0ABW6BED4</accession>
<dbReference type="GO" id="GO:0016301">
    <property type="term" value="F:kinase activity"/>
    <property type="evidence" value="ECO:0007669"/>
    <property type="project" value="UniProtKB-KW"/>
</dbReference>
<name>A0ABW6BED4_9SPHI</name>
<keyword evidence="3" id="KW-0418">Kinase</keyword>
<dbReference type="Pfam" id="PF06580">
    <property type="entry name" value="His_kinase"/>
    <property type="match status" value="1"/>
</dbReference>
<proteinExistence type="predicted"/>
<keyword evidence="1" id="KW-0812">Transmembrane</keyword>